<keyword evidence="9" id="KW-1185">Reference proteome</keyword>
<dbReference type="PANTHER" id="PTHR30606">
    <property type="entry name" value="LIPID A BIOSYNTHESIS LAUROYL ACYLTRANSFERASE"/>
    <property type="match status" value="1"/>
</dbReference>
<dbReference type="InterPro" id="IPR004960">
    <property type="entry name" value="LipA_acyltrans"/>
</dbReference>
<keyword evidence="7" id="KW-1133">Transmembrane helix</keyword>
<comment type="caution">
    <text evidence="8">The sequence shown here is derived from an EMBL/GenBank/DDBJ whole genome shotgun (WGS) entry which is preliminary data.</text>
</comment>
<evidence type="ECO:0000256" key="7">
    <source>
        <dbReference type="SAM" id="Phobius"/>
    </source>
</evidence>
<reference evidence="9" key="1">
    <citation type="journal article" date="2019" name="Int. J. Syst. Evol. Microbiol.">
        <title>The Global Catalogue of Microorganisms (GCM) 10K type strain sequencing project: providing services to taxonomists for standard genome sequencing and annotation.</title>
        <authorList>
            <consortium name="The Broad Institute Genomics Platform"/>
            <consortium name="The Broad Institute Genome Sequencing Center for Infectious Disease"/>
            <person name="Wu L."/>
            <person name="Ma J."/>
        </authorList>
    </citation>
    <scope>NUCLEOTIDE SEQUENCE [LARGE SCALE GENOMIC DNA]</scope>
    <source>
        <strain evidence="9">JCM 17917</strain>
    </source>
</reference>
<dbReference type="Proteomes" id="UP001501844">
    <property type="component" value="Unassembled WGS sequence"/>
</dbReference>
<dbReference type="GO" id="GO:0016746">
    <property type="term" value="F:acyltransferase activity"/>
    <property type="evidence" value="ECO:0007669"/>
    <property type="project" value="UniProtKB-KW"/>
</dbReference>
<sequence>MLPFSVLYALSTFLYVMLYQLIGYRKKVVRQNIERSFPARTRQEHRQIEKQFYKNLCDVIVETLKMVSISPEELQKRVHFKGHERADAYLAQGQQVIGMGAHLANWEIMSAAGNLKFAYPIDGVYKPLSSSFFEAFMVFLRSRFGIKLVPMKDTLRHMIRHKNQPRLFTMLADQVPPYGHIQFWTTFLHQDTAFYVSGDRLRESFGYPVFFVAMKHLRRGYFEIEFVELFGPGQDKEVDQKNPVTHAFARQLEQWIEANPADYLWSHKRWKHKKPADQVNPAS</sequence>
<evidence type="ECO:0000256" key="4">
    <source>
        <dbReference type="ARBA" id="ARBA00022679"/>
    </source>
</evidence>
<keyword evidence="6 8" id="KW-0012">Acyltransferase</keyword>
<gene>
    <name evidence="8" type="ORF">GCM10023183_36370</name>
</gene>
<name>A0ABP8G1X4_9BACT</name>
<accession>A0ABP8G1X4</accession>
<dbReference type="PANTHER" id="PTHR30606:SF10">
    <property type="entry name" value="PHOSPHATIDYLINOSITOL MANNOSIDE ACYLTRANSFERASE"/>
    <property type="match status" value="1"/>
</dbReference>
<evidence type="ECO:0000256" key="3">
    <source>
        <dbReference type="ARBA" id="ARBA00022519"/>
    </source>
</evidence>
<organism evidence="8 9">
    <name type="scientific">Nibribacter koreensis</name>
    <dbReference type="NCBI Taxonomy" id="1084519"/>
    <lineage>
        <taxon>Bacteria</taxon>
        <taxon>Pseudomonadati</taxon>
        <taxon>Bacteroidota</taxon>
        <taxon>Cytophagia</taxon>
        <taxon>Cytophagales</taxon>
        <taxon>Hymenobacteraceae</taxon>
        <taxon>Nibribacter</taxon>
    </lineage>
</organism>
<dbReference type="Pfam" id="PF03279">
    <property type="entry name" value="Lip_A_acyltrans"/>
    <property type="match status" value="1"/>
</dbReference>
<keyword evidence="7" id="KW-0812">Transmembrane</keyword>
<feature type="transmembrane region" description="Helical" evidence="7">
    <location>
        <begin position="6"/>
        <end position="24"/>
    </location>
</feature>
<dbReference type="CDD" id="cd07984">
    <property type="entry name" value="LPLAT_LABLAT-like"/>
    <property type="match status" value="1"/>
</dbReference>
<keyword evidence="5 7" id="KW-0472">Membrane</keyword>
<keyword evidence="2" id="KW-1003">Cell membrane</keyword>
<keyword evidence="4" id="KW-0808">Transferase</keyword>
<evidence type="ECO:0000313" key="9">
    <source>
        <dbReference type="Proteomes" id="UP001501844"/>
    </source>
</evidence>
<keyword evidence="3" id="KW-0997">Cell inner membrane</keyword>
<evidence type="ECO:0000256" key="6">
    <source>
        <dbReference type="ARBA" id="ARBA00023315"/>
    </source>
</evidence>
<dbReference type="EMBL" id="BAABGX010000003">
    <property type="protein sequence ID" value="GAA4315622.1"/>
    <property type="molecule type" value="Genomic_DNA"/>
</dbReference>
<proteinExistence type="predicted"/>
<evidence type="ECO:0000256" key="2">
    <source>
        <dbReference type="ARBA" id="ARBA00022475"/>
    </source>
</evidence>
<evidence type="ECO:0000313" key="8">
    <source>
        <dbReference type="EMBL" id="GAA4315622.1"/>
    </source>
</evidence>
<evidence type="ECO:0000256" key="5">
    <source>
        <dbReference type="ARBA" id="ARBA00023136"/>
    </source>
</evidence>
<protein>
    <submittedName>
        <fullName evidence="8">Lysophospholipid acyltransferase family protein</fullName>
    </submittedName>
</protein>
<comment type="subcellular location">
    <subcellularLocation>
        <location evidence="1">Cell inner membrane</location>
    </subcellularLocation>
</comment>
<evidence type="ECO:0000256" key="1">
    <source>
        <dbReference type="ARBA" id="ARBA00004533"/>
    </source>
</evidence>